<protein>
    <submittedName>
        <fullName evidence="4">Succinate-semialdehyde dehydrogenase</fullName>
        <ecNumber evidence="4">1.2.1.76</ecNumber>
    </submittedName>
</protein>
<keyword evidence="1 4" id="KW-0560">Oxidoreductase</keyword>
<gene>
    <name evidence="4" type="primary">sucD</name>
    <name evidence="4" type="ORF">CLLU_12290</name>
</gene>
<dbReference type="EMBL" id="PVXP01000012">
    <property type="protein sequence ID" value="PRR85740.1"/>
    <property type="molecule type" value="Genomic_DNA"/>
</dbReference>
<dbReference type="PANTHER" id="PTHR11699">
    <property type="entry name" value="ALDEHYDE DEHYDROGENASE-RELATED"/>
    <property type="match status" value="1"/>
</dbReference>
<dbReference type="InterPro" id="IPR016163">
    <property type="entry name" value="Ald_DH_C"/>
</dbReference>
<comment type="caution">
    <text evidence="4">The sequence shown here is derived from an EMBL/GenBank/DDBJ whole genome shotgun (WGS) entry which is preliminary data.</text>
</comment>
<evidence type="ECO:0000256" key="1">
    <source>
        <dbReference type="ARBA" id="ARBA00023002"/>
    </source>
</evidence>
<dbReference type="OrthoDB" id="9804734at2"/>
<keyword evidence="2" id="KW-0520">NAD</keyword>
<evidence type="ECO:0000259" key="3">
    <source>
        <dbReference type="Pfam" id="PF00171"/>
    </source>
</evidence>
<sequence>MELNGNDLSQIIERVLKELNEKDTKKQEVSDGVFDTIDEAIAAAYEAEKKFKNSTLEQREKYIAAMRKATMDNAMSLANLAVKESGMGRVDHKYLKLKLTAEKTQGTEVLKPEAITGDKGLTLVERGAFGVIGSITPSTNPAVTVICNAICMLAGGNTVVFSPHPGAFKTSLTTLKILNKAIREAGGPDNLLTAVAKPSLENTNVLMHDSRIRMLVATGGPGIVKMVLSSGKKAIGAGAGNPPVVVDETADLEKAARDIINGASFDNNLPCIAEKEVIAVAEIYEDLIKHMKENRAVYEINDAQAEKLLGTVLNKDSQTGKYSINKAFVGKGAKYILESIGEKVSDEIEILIYRAKNSHPFVQLELMMPILSIVKVKDFDEALETAVEDEHGNRHTAAMHSKNVDHLTAMARAIDTTIFVKNAPSYAGIGFGGEGHTTFTIAGPTGEGLTNAVSFTRIRRCTMADSFRIV</sequence>
<organism evidence="4 5">
    <name type="scientific">Clostridium luticellarii</name>
    <dbReference type="NCBI Taxonomy" id="1691940"/>
    <lineage>
        <taxon>Bacteria</taxon>
        <taxon>Bacillati</taxon>
        <taxon>Bacillota</taxon>
        <taxon>Clostridia</taxon>
        <taxon>Eubacteriales</taxon>
        <taxon>Clostridiaceae</taxon>
        <taxon>Clostridium</taxon>
    </lineage>
</organism>
<proteinExistence type="predicted"/>
<dbReference type="Pfam" id="PF00171">
    <property type="entry name" value="Aldedh"/>
    <property type="match status" value="1"/>
</dbReference>
<dbReference type="SUPFAM" id="SSF53720">
    <property type="entry name" value="ALDH-like"/>
    <property type="match status" value="1"/>
</dbReference>
<feature type="domain" description="Aldehyde dehydrogenase" evidence="3">
    <location>
        <begin position="28"/>
        <end position="439"/>
    </location>
</feature>
<name>A0A2T0BPE0_9CLOT</name>
<dbReference type="RefSeq" id="WP_106008692.1">
    <property type="nucleotide sequence ID" value="NZ_JALCPJ010000014.1"/>
</dbReference>
<keyword evidence="5" id="KW-1185">Reference proteome</keyword>
<reference evidence="4 5" key="1">
    <citation type="submission" date="2018-03" db="EMBL/GenBank/DDBJ databases">
        <title>Genome sequence of Clostridium luticellarii DSM 29923.</title>
        <authorList>
            <person name="Poehlein A."/>
            <person name="Daniel R."/>
        </authorList>
    </citation>
    <scope>NUCLEOTIDE SEQUENCE [LARGE SCALE GENOMIC DNA]</scope>
    <source>
        <strain evidence="4 5">DSM 29923</strain>
    </source>
</reference>
<dbReference type="CDD" id="cd07121">
    <property type="entry name" value="ALDH_EutE"/>
    <property type="match status" value="1"/>
</dbReference>
<dbReference type="InterPro" id="IPR015590">
    <property type="entry name" value="Aldehyde_DH_dom"/>
</dbReference>
<dbReference type="InterPro" id="IPR012408">
    <property type="entry name" value="Acetald_propionald_DH-rel"/>
</dbReference>
<dbReference type="InterPro" id="IPR016162">
    <property type="entry name" value="Ald_DH_N"/>
</dbReference>
<dbReference type="PIRSF" id="PIRSF036410">
    <property type="entry name" value="EutE_PduP"/>
    <property type="match status" value="1"/>
</dbReference>
<evidence type="ECO:0000313" key="5">
    <source>
        <dbReference type="Proteomes" id="UP000237798"/>
    </source>
</evidence>
<dbReference type="Gene3D" id="3.40.309.10">
    <property type="entry name" value="Aldehyde Dehydrogenase, Chain A, domain 2"/>
    <property type="match status" value="1"/>
</dbReference>
<dbReference type="Proteomes" id="UP000237798">
    <property type="component" value="Unassembled WGS sequence"/>
</dbReference>
<dbReference type="Gene3D" id="3.40.605.10">
    <property type="entry name" value="Aldehyde Dehydrogenase, Chain A, domain 1"/>
    <property type="match status" value="1"/>
</dbReference>
<accession>A0A2T0BPE0</accession>
<dbReference type="AlphaFoldDB" id="A0A2T0BPE0"/>
<dbReference type="InterPro" id="IPR016161">
    <property type="entry name" value="Ald_DH/histidinol_DH"/>
</dbReference>
<dbReference type="NCBIfam" id="NF011927">
    <property type="entry name" value="PRK15398.1"/>
    <property type="match status" value="1"/>
</dbReference>
<dbReference type="EC" id="1.2.1.76" evidence="4"/>
<evidence type="ECO:0000256" key="2">
    <source>
        <dbReference type="ARBA" id="ARBA00023027"/>
    </source>
</evidence>
<evidence type="ECO:0000313" key="4">
    <source>
        <dbReference type="EMBL" id="PRR85740.1"/>
    </source>
</evidence>
<dbReference type="GO" id="GO:0008774">
    <property type="term" value="F:acetaldehyde dehydrogenase (acetylating) activity"/>
    <property type="evidence" value="ECO:0007669"/>
    <property type="project" value="InterPro"/>
</dbReference>